<proteinExistence type="predicted"/>
<name>X0YTF9_9ZZZZ</name>
<comment type="caution">
    <text evidence="1">The sequence shown here is derived from an EMBL/GenBank/DDBJ whole genome shotgun (WGS) entry which is preliminary data.</text>
</comment>
<evidence type="ECO:0000313" key="1">
    <source>
        <dbReference type="EMBL" id="GAG59505.1"/>
    </source>
</evidence>
<organism evidence="1">
    <name type="scientific">marine sediment metagenome</name>
    <dbReference type="NCBI Taxonomy" id="412755"/>
    <lineage>
        <taxon>unclassified sequences</taxon>
        <taxon>metagenomes</taxon>
        <taxon>ecological metagenomes</taxon>
    </lineage>
</organism>
<dbReference type="EMBL" id="BART01008887">
    <property type="protein sequence ID" value="GAG59505.1"/>
    <property type="molecule type" value="Genomic_DNA"/>
</dbReference>
<dbReference type="AlphaFoldDB" id="X0YTF9"/>
<gene>
    <name evidence="1" type="ORF">S01H4_19862</name>
</gene>
<sequence length="75" mass="8707">MKVNRCYTMELRTLELLARKKNKSLIVNLAVRQYMKEELEFSLGDIPTRNVLAALTSREDVPEHILLLIQSHLAK</sequence>
<reference evidence="1" key="1">
    <citation type="journal article" date="2014" name="Front. Microbiol.">
        <title>High frequency of phylogenetically diverse reductive dehalogenase-homologous genes in deep subseafloor sedimentary metagenomes.</title>
        <authorList>
            <person name="Kawai M."/>
            <person name="Futagami T."/>
            <person name="Toyoda A."/>
            <person name="Takaki Y."/>
            <person name="Nishi S."/>
            <person name="Hori S."/>
            <person name="Arai W."/>
            <person name="Tsubouchi T."/>
            <person name="Morono Y."/>
            <person name="Uchiyama I."/>
            <person name="Ito T."/>
            <person name="Fujiyama A."/>
            <person name="Inagaki F."/>
            <person name="Takami H."/>
        </authorList>
    </citation>
    <scope>NUCLEOTIDE SEQUENCE</scope>
    <source>
        <strain evidence="1">Expedition CK06-06</strain>
    </source>
</reference>
<accession>X0YTF9</accession>
<protein>
    <submittedName>
        <fullName evidence="1">Uncharacterized protein</fullName>
    </submittedName>
</protein>